<organism evidence="8 9">
    <name type="scientific">Pseudodesulfovibrio alkaliphilus</name>
    <dbReference type="NCBI Taxonomy" id="2661613"/>
    <lineage>
        <taxon>Bacteria</taxon>
        <taxon>Pseudomonadati</taxon>
        <taxon>Thermodesulfobacteriota</taxon>
        <taxon>Desulfovibrionia</taxon>
        <taxon>Desulfovibrionales</taxon>
        <taxon>Desulfovibrionaceae</taxon>
    </lineage>
</organism>
<dbReference type="InterPro" id="IPR034391">
    <property type="entry name" value="AdoMet-like_SPASM_containing"/>
</dbReference>
<dbReference type="Gene3D" id="3.20.20.70">
    <property type="entry name" value="Aldolase class I"/>
    <property type="match status" value="1"/>
</dbReference>
<evidence type="ECO:0000256" key="6">
    <source>
        <dbReference type="ARBA" id="ARBA00023014"/>
    </source>
</evidence>
<dbReference type="Pfam" id="PF13186">
    <property type="entry name" value="SPASM"/>
    <property type="match status" value="1"/>
</dbReference>
<dbReference type="SFLD" id="SFLDG01387">
    <property type="entry name" value="BtrN-like_SPASM_domain_contain"/>
    <property type="match status" value="1"/>
</dbReference>
<dbReference type="PANTHER" id="PTHR11228">
    <property type="entry name" value="RADICAL SAM DOMAIN PROTEIN"/>
    <property type="match status" value="1"/>
</dbReference>
<dbReference type="EMBL" id="WODC01000004">
    <property type="protein sequence ID" value="MUM77536.1"/>
    <property type="molecule type" value="Genomic_DNA"/>
</dbReference>
<keyword evidence="6" id="KW-0411">Iron-sulfur</keyword>
<keyword evidence="2" id="KW-0004">4Fe-4S</keyword>
<dbReference type="GO" id="GO:0051539">
    <property type="term" value="F:4 iron, 4 sulfur cluster binding"/>
    <property type="evidence" value="ECO:0007669"/>
    <property type="project" value="UniProtKB-KW"/>
</dbReference>
<dbReference type="CDD" id="cd21109">
    <property type="entry name" value="SPASM"/>
    <property type="match status" value="1"/>
</dbReference>
<dbReference type="InterPro" id="IPR013785">
    <property type="entry name" value="Aldolase_TIM"/>
</dbReference>
<comment type="cofactor">
    <cofactor evidence="1">
        <name>[4Fe-4S] cluster</name>
        <dbReference type="ChEBI" id="CHEBI:49883"/>
    </cofactor>
</comment>
<evidence type="ECO:0000256" key="1">
    <source>
        <dbReference type="ARBA" id="ARBA00001966"/>
    </source>
</evidence>
<dbReference type="PROSITE" id="PS01305">
    <property type="entry name" value="MOAA_NIFB_PQQE"/>
    <property type="match status" value="1"/>
</dbReference>
<comment type="caution">
    <text evidence="8">The sequence shown here is derived from an EMBL/GenBank/DDBJ whole genome shotgun (WGS) entry which is preliminary data.</text>
</comment>
<evidence type="ECO:0000256" key="4">
    <source>
        <dbReference type="ARBA" id="ARBA00022723"/>
    </source>
</evidence>
<proteinExistence type="predicted"/>
<dbReference type="CDD" id="cd01335">
    <property type="entry name" value="Radical_SAM"/>
    <property type="match status" value="1"/>
</dbReference>
<evidence type="ECO:0000313" key="9">
    <source>
        <dbReference type="Proteomes" id="UP000461162"/>
    </source>
</evidence>
<keyword evidence="3" id="KW-0949">S-adenosyl-L-methionine</keyword>
<dbReference type="AlphaFoldDB" id="A0A7K1KN65"/>
<dbReference type="GO" id="GO:0046872">
    <property type="term" value="F:metal ion binding"/>
    <property type="evidence" value="ECO:0007669"/>
    <property type="project" value="UniProtKB-KW"/>
</dbReference>
<dbReference type="RefSeq" id="WP_155933771.1">
    <property type="nucleotide sequence ID" value="NZ_WODC01000004.1"/>
</dbReference>
<protein>
    <submittedName>
        <fullName evidence="8">Radical SAM protein</fullName>
    </submittedName>
</protein>
<dbReference type="PANTHER" id="PTHR11228:SF34">
    <property type="entry name" value="TUNGSTEN-CONTAINING ALDEHYDE FERREDOXIN OXIDOREDUCTASE COFACTOR MODIFYING PROTEIN"/>
    <property type="match status" value="1"/>
</dbReference>
<dbReference type="InterPro" id="IPR007197">
    <property type="entry name" value="rSAM"/>
</dbReference>
<evidence type="ECO:0000256" key="2">
    <source>
        <dbReference type="ARBA" id="ARBA00022485"/>
    </source>
</evidence>
<feature type="domain" description="Radical SAM core" evidence="7">
    <location>
        <begin position="10"/>
        <end position="231"/>
    </location>
</feature>
<dbReference type="InterPro" id="IPR058240">
    <property type="entry name" value="rSAM_sf"/>
</dbReference>
<dbReference type="InterPro" id="IPR050377">
    <property type="entry name" value="Radical_SAM_PqqE_MftC-like"/>
</dbReference>
<sequence>MTRGLPGDPGSFPKRVTLELTNQCNLNCTFCPRRYMEKERGFLDFGLAQELIREMADHAPVTVVPFFRGESLLHPQWYESLKLIQELQVGEIQFTTNASLLDRKKSERVLDLGLSFISFSLDTLDPALYESSRRGSDYHLVMNNVLDFLELRDKLGVPTRVQVSAVETDLHRPGMDAFVEFWRDKVDRVRIYAEHSSDGHPGSIDEPLPEFEERLPCHKPFTDMVVYWNGQTACCNHDWTRLVDGTPLGNVAELGIANVWRGEAYARLREAHRCGAFDGVTPCVGCDHWKMYYMNAGYLGRTYDKRG</sequence>
<dbReference type="SUPFAM" id="SSF102114">
    <property type="entry name" value="Radical SAM enzymes"/>
    <property type="match status" value="1"/>
</dbReference>
<dbReference type="GO" id="GO:0003824">
    <property type="term" value="F:catalytic activity"/>
    <property type="evidence" value="ECO:0007669"/>
    <property type="project" value="InterPro"/>
</dbReference>
<evidence type="ECO:0000259" key="7">
    <source>
        <dbReference type="PROSITE" id="PS51918"/>
    </source>
</evidence>
<evidence type="ECO:0000313" key="8">
    <source>
        <dbReference type="EMBL" id="MUM77536.1"/>
    </source>
</evidence>
<name>A0A7K1KN65_9BACT</name>
<evidence type="ECO:0000256" key="3">
    <source>
        <dbReference type="ARBA" id="ARBA00022691"/>
    </source>
</evidence>
<dbReference type="Proteomes" id="UP000461162">
    <property type="component" value="Unassembled WGS sequence"/>
</dbReference>
<dbReference type="PROSITE" id="PS51918">
    <property type="entry name" value="RADICAL_SAM"/>
    <property type="match status" value="1"/>
</dbReference>
<reference evidence="8 9" key="1">
    <citation type="submission" date="2019-11" db="EMBL/GenBank/DDBJ databases">
        <title>Pseudodesulfovibrio alkaliphilus, sp. nov., an alkaliphilic sulfate-reducing bacteria from mud volcano of Taman peninsula, Russia.</title>
        <authorList>
            <person name="Frolova A."/>
            <person name="Merkel A.Y."/>
            <person name="Slobodkin A.I."/>
        </authorList>
    </citation>
    <scope>NUCLEOTIDE SEQUENCE [LARGE SCALE GENOMIC DNA]</scope>
    <source>
        <strain evidence="8 9">F-1</strain>
    </source>
</reference>
<keyword evidence="4" id="KW-0479">Metal-binding</keyword>
<dbReference type="InterPro" id="IPR023885">
    <property type="entry name" value="4Fe4S-binding_SPASM_dom"/>
</dbReference>
<evidence type="ECO:0000256" key="5">
    <source>
        <dbReference type="ARBA" id="ARBA00023004"/>
    </source>
</evidence>
<dbReference type="Pfam" id="PF04055">
    <property type="entry name" value="Radical_SAM"/>
    <property type="match status" value="1"/>
</dbReference>
<accession>A0A7K1KN65</accession>
<dbReference type="InterPro" id="IPR000385">
    <property type="entry name" value="MoaA_NifB_PqqE_Fe-S-bd_CS"/>
</dbReference>
<keyword evidence="9" id="KW-1185">Reference proteome</keyword>
<dbReference type="SFLD" id="SFLDS00029">
    <property type="entry name" value="Radical_SAM"/>
    <property type="match status" value="1"/>
</dbReference>
<gene>
    <name evidence="8" type="ORF">GKC30_07825</name>
</gene>
<keyword evidence="5" id="KW-0408">Iron</keyword>
<dbReference type="SFLD" id="SFLDG01067">
    <property type="entry name" value="SPASM/twitch_domain_containing"/>
    <property type="match status" value="1"/>
</dbReference>